<feature type="signal peptide" evidence="1">
    <location>
        <begin position="1"/>
        <end position="22"/>
    </location>
</feature>
<feature type="domain" description="ABC-type glycine betaine transport system substrate-binding" evidence="2">
    <location>
        <begin position="208"/>
        <end position="275"/>
    </location>
</feature>
<keyword evidence="1" id="KW-0732">Signal</keyword>
<evidence type="ECO:0000313" key="4">
    <source>
        <dbReference type="Proteomes" id="UP000535543"/>
    </source>
</evidence>
<reference evidence="3 4" key="2">
    <citation type="submission" date="2020-06" db="EMBL/GenBank/DDBJ databases">
        <title>Antribacter stalactiti gen. nov., sp. nov., a new member of the family Nacardiaceae isolated from a cave.</title>
        <authorList>
            <person name="Kim I.S."/>
        </authorList>
    </citation>
    <scope>NUCLEOTIDE SEQUENCE [LARGE SCALE GENOMIC DNA]</scope>
    <source>
        <strain evidence="3 4">YC2-7</strain>
    </source>
</reference>
<dbReference type="EMBL" id="VCQU01000008">
    <property type="protein sequence ID" value="NMN97733.1"/>
    <property type="molecule type" value="Genomic_DNA"/>
</dbReference>
<dbReference type="PROSITE" id="PS51257">
    <property type="entry name" value="PROKAR_LIPOPROTEIN"/>
    <property type="match status" value="1"/>
</dbReference>
<sequence length="278" mass="28894">MFVARFGMAIAVLALVAGCSLDDPVLDPDPATLPVVVGSGDSTYSELIAEIYAGALARGGSTVEVQAHLGDRAATLAALDSGKVTLIPELTGSFLAYLNPAATQSKPDDVRDALSKALPAGLSISDYAGAQHRSVFIVGESTAARSVGDLRCGELTLGSSRPVPAVVIDRLRTEYSCEFRQVSSKAEGSREGTDVGVQEPGVGFSKGVIALTDDKYAFAAENVVPVFRTGSLTQKQITKLNVVAGELTTDNLSDLLADANRGASVADLARTWLDQHGL</sequence>
<dbReference type="Proteomes" id="UP000535543">
    <property type="component" value="Unassembled WGS sequence"/>
</dbReference>
<dbReference type="Pfam" id="PF04069">
    <property type="entry name" value="OpuAC"/>
    <property type="match status" value="2"/>
</dbReference>
<keyword evidence="4" id="KW-1185">Reference proteome</keyword>
<dbReference type="GO" id="GO:0022857">
    <property type="term" value="F:transmembrane transporter activity"/>
    <property type="evidence" value="ECO:0007669"/>
    <property type="project" value="InterPro"/>
</dbReference>
<gene>
    <name evidence="3" type="ORF">FGL95_22100</name>
</gene>
<dbReference type="SUPFAM" id="SSF53850">
    <property type="entry name" value="Periplasmic binding protein-like II"/>
    <property type="match status" value="1"/>
</dbReference>
<evidence type="ECO:0000313" key="3">
    <source>
        <dbReference type="EMBL" id="NMN97733.1"/>
    </source>
</evidence>
<dbReference type="Gene3D" id="3.40.190.120">
    <property type="entry name" value="Osmoprotection protein (prox), domain 2"/>
    <property type="match status" value="1"/>
</dbReference>
<feature type="domain" description="ABC-type glycine betaine transport system substrate-binding" evidence="2">
    <location>
        <begin position="34"/>
        <end position="142"/>
    </location>
</feature>
<dbReference type="RefSeq" id="WP_169590823.1">
    <property type="nucleotide sequence ID" value="NZ_VCQU01000008.1"/>
</dbReference>
<comment type="caution">
    <text evidence="3">The sequence shown here is derived from an EMBL/GenBank/DDBJ whole genome shotgun (WGS) entry which is preliminary data.</text>
</comment>
<proteinExistence type="predicted"/>
<dbReference type="Gene3D" id="3.40.190.10">
    <property type="entry name" value="Periplasmic binding protein-like II"/>
    <property type="match status" value="2"/>
</dbReference>
<name>A0A848KFI5_9NOCA</name>
<dbReference type="AlphaFoldDB" id="A0A848KFI5"/>
<dbReference type="InterPro" id="IPR007210">
    <property type="entry name" value="ABC_Gly_betaine_transp_sub-bd"/>
</dbReference>
<evidence type="ECO:0000259" key="2">
    <source>
        <dbReference type="Pfam" id="PF04069"/>
    </source>
</evidence>
<dbReference type="GO" id="GO:0043190">
    <property type="term" value="C:ATP-binding cassette (ABC) transporter complex"/>
    <property type="evidence" value="ECO:0007669"/>
    <property type="project" value="InterPro"/>
</dbReference>
<reference evidence="3 4" key="1">
    <citation type="submission" date="2019-05" db="EMBL/GenBank/DDBJ databases">
        <authorList>
            <person name="Lee S.D."/>
        </authorList>
    </citation>
    <scope>NUCLEOTIDE SEQUENCE [LARGE SCALE GENOMIC DNA]</scope>
    <source>
        <strain evidence="3 4">YC2-7</strain>
    </source>
</reference>
<accession>A0A848KFI5</accession>
<organism evidence="3 4">
    <name type="scientific">Antrihabitans stalactiti</name>
    <dbReference type="NCBI Taxonomy" id="2584121"/>
    <lineage>
        <taxon>Bacteria</taxon>
        <taxon>Bacillati</taxon>
        <taxon>Actinomycetota</taxon>
        <taxon>Actinomycetes</taxon>
        <taxon>Mycobacteriales</taxon>
        <taxon>Nocardiaceae</taxon>
        <taxon>Antrihabitans</taxon>
    </lineage>
</organism>
<feature type="chain" id="PRO_5032312525" evidence="1">
    <location>
        <begin position="23"/>
        <end position="278"/>
    </location>
</feature>
<protein>
    <submittedName>
        <fullName evidence="3">Amino acid ABC transporter substrate-binding protein</fullName>
    </submittedName>
</protein>
<evidence type="ECO:0000256" key="1">
    <source>
        <dbReference type="SAM" id="SignalP"/>
    </source>
</evidence>